<keyword evidence="7" id="KW-1185">Reference proteome</keyword>
<evidence type="ECO:0000256" key="1">
    <source>
        <dbReference type="ARBA" id="ARBA00023015"/>
    </source>
</evidence>
<evidence type="ECO:0000259" key="5">
    <source>
        <dbReference type="PROSITE" id="PS51005"/>
    </source>
</evidence>
<keyword evidence="2" id="KW-0238">DNA-binding</keyword>
<sequence length="302" mass="33854">MSCEIAKESIVATVRVFESGFLSFRFNPKDDELLSYYLSNKIKGTPLPLNLIVECDIYGDKTAGGGEWHGNKSGKEVMDRKIKKVIGVQKQFSFKPRKGKKGASSTSTSKAEATGWIMHEYSMMGEKNSDDGYWRGCYGRKCGAHQVHLIQDDKINNGEAVPPENAMFDQVDMIEDGNQINNGGLYNQLNNCEAAMAENVRLDQEYVDGGGNQINNGGPAAMTGADVMKNAAEPHVELQTEYGVEPEWVYLEKGSWFYDFDPVEIACMFWMMLLRRTLLVRNLPCKGRMTQDKKILKGPYIN</sequence>
<keyword evidence="1" id="KW-0805">Transcription regulation</keyword>
<evidence type="ECO:0000313" key="7">
    <source>
        <dbReference type="Proteomes" id="UP000008311"/>
    </source>
</evidence>
<dbReference type="GO" id="GO:0006355">
    <property type="term" value="P:regulation of DNA-templated transcription"/>
    <property type="evidence" value="ECO:0007669"/>
    <property type="project" value="InterPro"/>
</dbReference>
<dbReference type="AlphaFoldDB" id="B9SIZ0"/>
<dbReference type="GO" id="GO:0003677">
    <property type="term" value="F:DNA binding"/>
    <property type="evidence" value="ECO:0007669"/>
    <property type="project" value="UniProtKB-KW"/>
</dbReference>
<name>B9SIZ0_RICCO</name>
<reference evidence="7" key="1">
    <citation type="journal article" date="2010" name="Nat. Biotechnol.">
        <title>Draft genome sequence of the oilseed species Ricinus communis.</title>
        <authorList>
            <person name="Chan A.P."/>
            <person name="Crabtree J."/>
            <person name="Zhao Q."/>
            <person name="Lorenzi H."/>
            <person name="Orvis J."/>
            <person name="Puiu D."/>
            <person name="Melake-Berhan A."/>
            <person name="Jones K.M."/>
            <person name="Redman J."/>
            <person name="Chen G."/>
            <person name="Cahoon E.B."/>
            <person name="Gedil M."/>
            <person name="Stanke M."/>
            <person name="Haas B.J."/>
            <person name="Wortman J.R."/>
            <person name="Fraser-Liggett C.M."/>
            <person name="Ravel J."/>
            <person name="Rabinowicz P.D."/>
        </authorList>
    </citation>
    <scope>NUCLEOTIDE SEQUENCE [LARGE SCALE GENOMIC DNA]</scope>
    <source>
        <strain evidence="7">cv. Hale</strain>
    </source>
</reference>
<proteinExistence type="predicted"/>
<dbReference type="PROSITE" id="PS51005">
    <property type="entry name" value="NAC"/>
    <property type="match status" value="1"/>
</dbReference>
<dbReference type="InterPro" id="IPR036093">
    <property type="entry name" value="NAC_dom_sf"/>
</dbReference>
<accession>B9SIZ0</accession>
<dbReference type="Proteomes" id="UP000008311">
    <property type="component" value="Unassembled WGS sequence"/>
</dbReference>
<dbReference type="PANTHER" id="PTHR31719:SF172">
    <property type="entry name" value="NAC DOMAIN-CONTAINING PROTEIN 55"/>
    <property type="match status" value="1"/>
</dbReference>
<organism evidence="6 7">
    <name type="scientific">Ricinus communis</name>
    <name type="common">Castor bean</name>
    <dbReference type="NCBI Taxonomy" id="3988"/>
    <lineage>
        <taxon>Eukaryota</taxon>
        <taxon>Viridiplantae</taxon>
        <taxon>Streptophyta</taxon>
        <taxon>Embryophyta</taxon>
        <taxon>Tracheophyta</taxon>
        <taxon>Spermatophyta</taxon>
        <taxon>Magnoliopsida</taxon>
        <taxon>eudicotyledons</taxon>
        <taxon>Gunneridae</taxon>
        <taxon>Pentapetalae</taxon>
        <taxon>rosids</taxon>
        <taxon>fabids</taxon>
        <taxon>Malpighiales</taxon>
        <taxon>Euphorbiaceae</taxon>
        <taxon>Acalyphoideae</taxon>
        <taxon>Acalypheae</taxon>
        <taxon>Ricinus</taxon>
    </lineage>
</organism>
<dbReference type="Gene3D" id="2.170.150.80">
    <property type="entry name" value="NAC domain"/>
    <property type="match status" value="1"/>
</dbReference>
<dbReference type="InterPro" id="IPR003441">
    <property type="entry name" value="NAC-dom"/>
</dbReference>
<evidence type="ECO:0000256" key="3">
    <source>
        <dbReference type="ARBA" id="ARBA00023163"/>
    </source>
</evidence>
<evidence type="ECO:0000256" key="2">
    <source>
        <dbReference type="ARBA" id="ARBA00023125"/>
    </source>
</evidence>
<evidence type="ECO:0000313" key="6">
    <source>
        <dbReference type="EMBL" id="EEF36383.1"/>
    </source>
</evidence>
<keyword evidence="3" id="KW-0804">Transcription</keyword>
<dbReference type="Pfam" id="PF02365">
    <property type="entry name" value="NAM"/>
    <property type="match status" value="2"/>
</dbReference>
<gene>
    <name evidence="6" type="ORF">RCOM_0596940</name>
</gene>
<evidence type="ECO:0000256" key="4">
    <source>
        <dbReference type="ARBA" id="ARBA00023242"/>
    </source>
</evidence>
<dbReference type="InParanoid" id="B9SIZ0"/>
<feature type="domain" description="NAC" evidence="5">
    <location>
        <begin position="1"/>
        <end position="142"/>
    </location>
</feature>
<protein>
    <recommendedName>
        <fullName evidence="5">NAC domain-containing protein</fullName>
    </recommendedName>
</protein>
<dbReference type="PANTHER" id="PTHR31719">
    <property type="entry name" value="NAC TRANSCRIPTION FACTOR 56"/>
    <property type="match status" value="1"/>
</dbReference>
<dbReference type="SUPFAM" id="SSF101941">
    <property type="entry name" value="NAC domain"/>
    <property type="match status" value="1"/>
</dbReference>
<keyword evidence="4" id="KW-0539">Nucleus</keyword>
<dbReference type="EMBL" id="EQ973978">
    <property type="protein sequence ID" value="EEF36383.1"/>
    <property type="molecule type" value="Genomic_DNA"/>
</dbReference>